<sequence>MVNFAELKAKAEKAKDVSVTKMTNTRDRYTSVPSSKANWDPHWKRASPGSGASTSAFASTGRAPPPPPPSRSRPDVIASGALPVVPRASRPSDGETDDSPVPPPFIPRPPPTRAAGGYPPSPRVSSHDVVDSDRIDWANLSAEDKEAFFGWLDEFFSGYLGVELGPRAVSSTDDESKHVPLFQKISSGS</sequence>
<name>A0AAD4BSK5_BOLED</name>
<organism evidence="2 3">
    <name type="scientific">Boletus edulis BED1</name>
    <dbReference type="NCBI Taxonomy" id="1328754"/>
    <lineage>
        <taxon>Eukaryota</taxon>
        <taxon>Fungi</taxon>
        <taxon>Dikarya</taxon>
        <taxon>Basidiomycota</taxon>
        <taxon>Agaricomycotina</taxon>
        <taxon>Agaricomycetes</taxon>
        <taxon>Agaricomycetidae</taxon>
        <taxon>Boletales</taxon>
        <taxon>Boletineae</taxon>
        <taxon>Boletaceae</taxon>
        <taxon>Boletoideae</taxon>
        <taxon>Boletus</taxon>
    </lineage>
</organism>
<keyword evidence="3" id="KW-1185">Reference proteome</keyword>
<dbReference type="Proteomes" id="UP001194468">
    <property type="component" value="Unassembled WGS sequence"/>
</dbReference>
<feature type="compositionally biased region" description="Low complexity" evidence="1">
    <location>
        <begin position="46"/>
        <end position="62"/>
    </location>
</feature>
<feature type="compositionally biased region" description="Basic and acidic residues" evidence="1">
    <location>
        <begin position="7"/>
        <end position="29"/>
    </location>
</feature>
<comment type="caution">
    <text evidence="2">The sequence shown here is derived from an EMBL/GenBank/DDBJ whole genome shotgun (WGS) entry which is preliminary data.</text>
</comment>
<feature type="compositionally biased region" description="Pro residues" evidence="1">
    <location>
        <begin position="100"/>
        <end position="112"/>
    </location>
</feature>
<gene>
    <name evidence="2" type="ORF">L210DRAFT_3676697</name>
</gene>
<reference evidence="2" key="1">
    <citation type="submission" date="2019-10" db="EMBL/GenBank/DDBJ databases">
        <authorList>
            <consortium name="DOE Joint Genome Institute"/>
            <person name="Kuo A."/>
            <person name="Miyauchi S."/>
            <person name="Kiss E."/>
            <person name="Drula E."/>
            <person name="Kohler A."/>
            <person name="Sanchez-Garcia M."/>
            <person name="Andreopoulos B."/>
            <person name="Barry K.W."/>
            <person name="Bonito G."/>
            <person name="Buee M."/>
            <person name="Carver A."/>
            <person name="Chen C."/>
            <person name="Cichocki N."/>
            <person name="Clum A."/>
            <person name="Culley D."/>
            <person name="Crous P.W."/>
            <person name="Fauchery L."/>
            <person name="Girlanda M."/>
            <person name="Hayes R."/>
            <person name="Keri Z."/>
            <person name="LaButti K."/>
            <person name="Lipzen A."/>
            <person name="Lombard V."/>
            <person name="Magnuson J."/>
            <person name="Maillard F."/>
            <person name="Morin E."/>
            <person name="Murat C."/>
            <person name="Nolan M."/>
            <person name="Ohm R."/>
            <person name="Pangilinan J."/>
            <person name="Pereira M."/>
            <person name="Perotto S."/>
            <person name="Peter M."/>
            <person name="Riley R."/>
            <person name="Sitrit Y."/>
            <person name="Stielow B."/>
            <person name="Szollosi G."/>
            <person name="Zifcakova L."/>
            <person name="Stursova M."/>
            <person name="Spatafora J.W."/>
            <person name="Tedersoo L."/>
            <person name="Vaario L.-M."/>
            <person name="Yamada A."/>
            <person name="Yan M."/>
            <person name="Wang P."/>
            <person name="Xu J."/>
            <person name="Bruns T."/>
            <person name="Baldrian P."/>
            <person name="Vilgalys R."/>
            <person name="Henrissat B."/>
            <person name="Grigoriev I.V."/>
            <person name="Hibbett D."/>
            <person name="Nagy L.G."/>
            <person name="Martin F.M."/>
        </authorList>
    </citation>
    <scope>NUCLEOTIDE SEQUENCE</scope>
    <source>
        <strain evidence="2">BED1</strain>
    </source>
</reference>
<dbReference type="AlphaFoldDB" id="A0AAD4BSK5"/>
<protein>
    <submittedName>
        <fullName evidence="2">Uncharacterized protein</fullName>
    </submittedName>
</protein>
<proteinExistence type="predicted"/>
<accession>A0AAD4BSK5</accession>
<evidence type="ECO:0000256" key="1">
    <source>
        <dbReference type="SAM" id="MobiDB-lite"/>
    </source>
</evidence>
<feature type="region of interest" description="Disordered" evidence="1">
    <location>
        <begin position="1"/>
        <end position="129"/>
    </location>
</feature>
<dbReference type="EMBL" id="WHUW01000016">
    <property type="protein sequence ID" value="KAF8438542.1"/>
    <property type="molecule type" value="Genomic_DNA"/>
</dbReference>
<feature type="region of interest" description="Disordered" evidence="1">
    <location>
        <begin position="167"/>
        <end position="189"/>
    </location>
</feature>
<evidence type="ECO:0000313" key="3">
    <source>
        <dbReference type="Proteomes" id="UP001194468"/>
    </source>
</evidence>
<reference evidence="2" key="2">
    <citation type="journal article" date="2020" name="Nat. Commun.">
        <title>Large-scale genome sequencing of mycorrhizal fungi provides insights into the early evolution of symbiotic traits.</title>
        <authorList>
            <person name="Miyauchi S."/>
            <person name="Kiss E."/>
            <person name="Kuo A."/>
            <person name="Drula E."/>
            <person name="Kohler A."/>
            <person name="Sanchez-Garcia M."/>
            <person name="Morin E."/>
            <person name="Andreopoulos B."/>
            <person name="Barry K.W."/>
            <person name="Bonito G."/>
            <person name="Buee M."/>
            <person name="Carver A."/>
            <person name="Chen C."/>
            <person name="Cichocki N."/>
            <person name="Clum A."/>
            <person name="Culley D."/>
            <person name="Crous P.W."/>
            <person name="Fauchery L."/>
            <person name="Girlanda M."/>
            <person name="Hayes R.D."/>
            <person name="Keri Z."/>
            <person name="LaButti K."/>
            <person name="Lipzen A."/>
            <person name="Lombard V."/>
            <person name="Magnuson J."/>
            <person name="Maillard F."/>
            <person name="Murat C."/>
            <person name="Nolan M."/>
            <person name="Ohm R.A."/>
            <person name="Pangilinan J."/>
            <person name="Pereira M.F."/>
            <person name="Perotto S."/>
            <person name="Peter M."/>
            <person name="Pfister S."/>
            <person name="Riley R."/>
            <person name="Sitrit Y."/>
            <person name="Stielow J.B."/>
            <person name="Szollosi G."/>
            <person name="Zifcakova L."/>
            <person name="Stursova M."/>
            <person name="Spatafora J.W."/>
            <person name="Tedersoo L."/>
            <person name="Vaario L.M."/>
            <person name="Yamada A."/>
            <person name="Yan M."/>
            <person name="Wang P."/>
            <person name="Xu J."/>
            <person name="Bruns T."/>
            <person name="Baldrian P."/>
            <person name="Vilgalys R."/>
            <person name="Dunand C."/>
            <person name="Henrissat B."/>
            <person name="Grigoriev I.V."/>
            <person name="Hibbett D."/>
            <person name="Nagy L.G."/>
            <person name="Martin F.M."/>
        </authorList>
    </citation>
    <scope>NUCLEOTIDE SEQUENCE</scope>
    <source>
        <strain evidence="2">BED1</strain>
    </source>
</reference>
<evidence type="ECO:0000313" key="2">
    <source>
        <dbReference type="EMBL" id="KAF8438542.1"/>
    </source>
</evidence>